<organism evidence="1 2">
    <name type="scientific">Hamadaea flava</name>
    <dbReference type="NCBI Taxonomy" id="1742688"/>
    <lineage>
        <taxon>Bacteria</taxon>
        <taxon>Bacillati</taxon>
        <taxon>Actinomycetota</taxon>
        <taxon>Actinomycetes</taxon>
        <taxon>Micromonosporales</taxon>
        <taxon>Micromonosporaceae</taxon>
        <taxon>Hamadaea</taxon>
    </lineage>
</organism>
<comment type="caution">
    <text evidence="1">The sequence shown here is derived from an EMBL/GenBank/DDBJ whole genome shotgun (WGS) entry which is preliminary data.</text>
</comment>
<reference evidence="2" key="1">
    <citation type="journal article" date="2019" name="Int. J. Syst. Evol. Microbiol.">
        <title>The Global Catalogue of Microorganisms (GCM) 10K type strain sequencing project: providing services to taxonomists for standard genome sequencing and annotation.</title>
        <authorList>
            <consortium name="The Broad Institute Genomics Platform"/>
            <consortium name="The Broad Institute Genome Sequencing Center for Infectious Disease"/>
            <person name="Wu L."/>
            <person name="Ma J."/>
        </authorList>
    </citation>
    <scope>NUCLEOTIDE SEQUENCE [LARGE SCALE GENOMIC DNA]</scope>
    <source>
        <strain evidence="2">CGMCC 4.7289</strain>
    </source>
</reference>
<proteinExistence type="predicted"/>
<dbReference type="Proteomes" id="UP001595816">
    <property type="component" value="Unassembled WGS sequence"/>
</dbReference>
<keyword evidence="2" id="KW-1185">Reference proteome</keyword>
<accession>A0ABV8LJV8</accession>
<sequence>MPTLQVVESLCVPGAQSVLASVVELASLFGALFTLAADAFQRLGLPLA</sequence>
<evidence type="ECO:0000313" key="2">
    <source>
        <dbReference type="Proteomes" id="UP001595816"/>
    </source>
</evidence>
<name>A0ABV8LJV8_9ACTN</name>
<evidence type="ECO:0000313" key="1">
    <source>
        <dbReference type="EMBL" id="MFC4130903.1"/>
    </source>
</evidence>
<dbReference type="RefSeq" id="WP_253756979.1">
    <property type="nucleotide sequence ID" value="NZ_JAMZDZ010000001.1"/>
</dbReference>
<protein>
    <submittedName>
        <fullName evidence="1">Uncharacterized protein</fullName>
    </submittedName>
</protein>
<dbReference type="EMBL" id="JBHSAY010000005">
    <property type="protein sequence ID" value="MFC4130903.1"/>
    <property type="molecule type" value="Genomic_DNA"/>
</dbReference>
<gene>
    <name evidence="1" type="ORF">ACFOZ4_09845</name>
</gene>